<comment type="caution">
    <text evidence="2">The sequence shown here is derived from an EMBL/GenBank/DDBJ whole genome shotgun (WGS) entry which is preliminary data.</text>
</comment>
<dbReference type="EMBL" id="VSSQ01024467">
    <property type="protein sequence ID" value="MPM71998.1"/>
    <property type="molecule type" value="Genomic_DNA"/>
</dbReference>
<dbReference type="Pfam" id="PF12675">
    <property type="entry name" value="DUF3795"/>
    <property type="match status" value="1"/>
</dbReference>
<sequence length="285" mass="33177">MRLLDLETERLILKGISEDDVDFIFQEFSNDEVNRYLFDAEPTKTRQDAEDIVHMYTQQKQVTAHRWIIILKSDNTKIGTLGFHIWKPEFRTCEIGYDLQPAYWGKGYGKEAVKAMLQYITPTLQLQTVTACIYKDNAASLALAQSLGFTDSGEQKMFPFHGVEYWHNIYKREMPPMYIGYCGIQCHGCLIYKATYIQDPVERNGTQEMLAKKWSTQKEILEAKQIECEGCKSKRLFENCRVCQIRLCAKDKAVTSCQDCEEYPCEKIDSLKKKVHLSEEMMFVF</sequence>
<dbReference type="GO" id="GO:0016747">
    <property type="term" value="F:acyltransferase activity, transferring groups other than amino-acyl groups"/>
    <property type="evidence" value="ECO:0007669"/>
    <property type="project" value="InterPro"/>
</dbReference>
<dbReference type="AlphaFoldDB" id="A0A645C3Q4"/>
<reference evidence="2" key="1">
    <citation type="submission" date="2019-08" db="EMBL/GenBank/DDBJ databases">
        <authorList>
            <person name="Kucharzyk K."/>
            <person name="Murdoch R.W."/>
            <person name="Higgins S."/>
            <person name="Loffler F."/>
        </authorList>
    </citation>
    <scope>NUCLEOTIDE SEQUENCE</scope>
</reference>
<dbReference type="Gene3D" id="3.40.630.30">
    <property type="match status" value="1"/>
</dbReference>
<dbReference type="PANTHER" id="PTHR43792:SF1">
    <property type="entry name" value="N-ACETYLTRANSFERASE DOMAIN-CONTAINING PROTEIN"/>
    <property type="match status" value="1"/>
</dbReference>
<feature type="domain" description="N-acetyltransferase" evidence="1">
    <location>
        <begin position="11"/>
        <end position="170"/>
    </location>
</feature>
<evidence type="ECO:0000313" key="2">
    <source>
        <dbReference type="EMBL" id="MPM71998.1"/>
    </source>
</evidence>
<proteinExistence type="predicted"/>
<dbReference type="PROSITE" id="PS51186">
    <property type="entry name" value="GNAT"/>
    <property type="match status" value="1"/>
</dbReference>
<dbReference type="InterPro" id="IPR000182">
    <property type="entry name" value="GNAT_dom"/>
</dbReference>
<gene>
    <name evidence="2" type="ORF">SDC9_118971</name>
</gene>
<name>A0A645C3Q4_9ZZZZ</name>
<dbReference type="CDD" id="cd04301">
    <property type="entry name" value="NAT_SF"/>
    <property type="match status" value="1"/>
</dbReference>
<organism evidence="2">
    <name type="scientific">bioreactor metagenome</name>
    <dbReference type="NCBI Taxonomy" id="1076179"/>
    <lineage>
        <taxon>unclassified sequences</taxon>
        <taxon>metagenomes</taxon>
        <taxon>ecological metagenomes</taxon>
    </lineage>
</organism>
<protein>
    <recommendedName>
        <fullName evidence="1">N-acetyltransferase domain-containing protein</fullName>
    </recommendedName>
</protein>
<dbReference type="PANTHER" id="PTHR43792">
    <property type="entry name" value="GNAT FAMILY, PUTATIVE (AFU_ORTHOLOGUE AFUA_3G00765)-RELATED-RELATED"/>
    <property type="match status" value="1"/>
</dbReference>
<dbReference type="InterPro" id="IPR016181">
    <property type="entry name" value="Acyl_CoA_acyltransferase"/>
</dbReference>
<evidence type="ECO:0000259" key="1">
    <source>
        <dbReference type="PROSITE" id="PS51186"/>
    </source>
</evidence>
<dbReference type="SUPFAM" id="SSF55729">
    <property type="entry name" value="Acyl-CoA N-acyltransferases (Nat)"/>
    <property type="match status" value="1"/>
</dbReference>
<dbReference type="InterPro" id="IPR024227">
    <property type="entry name" value="DUF3795"/>
</dbReference>
<dbReference type="Pfam" id="PF13302">
    <property type="entry name" value="Acetyltransf_3"/>
    <property type="match status" value="1"/>
</dbReference>
<accession>A0A645C3Q4</accession>
<dbReference type="InterPro" id="IPR051531">
    <property type="entry name" value="N-acetyltransferase"/>
</dbReference>